<sequence>MDEKQSNINWLELDKEELQFLGDAAGFETVVVSGDEAPNSAADEIVAPRPNAGEIIKALSTVAITEGPEAFCTFVAEHREEVYAAAFFDEDVIRALLVGYKLGIDQKSGACANDLGAMYYAGEIVEQDYAKAAQLYEMAIGWGCEQSIINMGYIYEYGRIGEPDYAKAYEYYALAAALTDKSEAIYKLGDMYSHGRSVQRDMSKAARLWDRSLQMAQNPQEVAQPAIRLAPLYLEGSEDAVIAPDALLALQLFQRAEIGLRIDIRNGLTYYSRRLEQAIEGQEKARLALDALD</sequence>
<dbReference type="SMART" id="SM00671">
    <property type="entry name" value="SEL1"/>
    <property type="match status" value="3"/>
</dbReference>
<protein>
    <submittedName>
        <fullName evidence="1">Sel1 repeat family protein</fullName>
    </submittedName>
</protein>
<proteinExistence type="predicted"/>
<dbReference type="PANTHER" id="PTHR11102:SF160">
    <property type="entry name" value="ERAD-ASSOCIATED E3 UBIQUITIN-PROTEIN LIGASE COMPONENT HRD3"/>
    <property type="match status" value="1"/>
</dbReference>
<dbReference type="AlphaFoldDB" id="A0A7C9NBS0"/>
<evidence type="ECO:0000313" key="1">
    <source>
        <dbReference type="EMBL" id="NBI35103.1"/>
    </source>
</evidence>
<reference evidence="1" key="1">
    <citation type="submission" date="2018-08" db="EMBL/GenBank/DDBJ databases">
        <title>Murine metabolic-syndrome-specific gut microbial biobank.</title>
        <authorList>
            <person name="Liu C."/>
        </authorList>
    </citation>
    <scope>NUCLEOTIDE SEQUENCE [LARGE SCALE GENOMIC DNA]</scope>
    <source>
        <strain evidence="1">Z82</strain>
    </source>
</reference>
<dbReference type="PANTHER" id="PTHR11102">
    <property type="entry name" value="SEL-1-LIKE PROTEIN"/>
    <property type="match status" value="1"/>
</dbReference>
<gene>
    <name evidence="1" type="ORF">D1639_08700</name>
</gene>
<dbReference type="Gene3D" id="1.25.40.10">
    <property type="entry name" value="Tetratricopeptide repeat domain"/>
    <property type="match status" value="1"/>
</dbReference>
<accession>A0A7C9NBS0</accession>
<dbReference type="Pfam" id="PF08238">
    <property type="entry name" value="Sel1"/>
    <property type="match status" value="4"/>
</dbReference>
<dbReference type="SUPFAM" id="SSF81901">
    <property type="entry name" value="HCP-like"/>
    <property type="match status" value="1"/>
</dbReference>
<dbReference type="EMBL" id="QWKH01000074">
    <property type="protein sequence ID" value="NBI35103.1"/>
    <property type="molecule type" value="Genomic_DNA"/>
</dbReference>
<organism evidence="1">
    <name type="scientific">Muribaculaceae bacterium Z82</name>
    <dbReference type="NCBI Taxonomy" id="2304548"/>
    <lineage>
        <taxon>Bacteria</taxon>
        <taxon>Pseudomonadati</taxon>
        <taxon>Bacteroidota</taxon>
        <taxon>Bacteroidia</taxon>
        <taxon>Bacteroidales</taxon>
        <taxon>Muribaculaceae</taxon>
    </lineage>
</organism>
<dbReference type="InterPro" id="IPR050767">
    <property type="entry name" value="Sel1_AlgK"/>
</dbReference>
<comment type="caution">
    <text evidence="1">The sequence shown here is derived from an EMBL/GenBank/DDBJ whole genome shotgun (WGS) entry which is preliminary data.</text>
</comment>
<name>A0A7C9NBS0_9BACT</name>
<dbReference type="InterPro" id="IPR006597">
    <property type="entry name" value="Sel1-like"/>
</dbReference>
<dbReference type="InterPro" id="IPR011990">
    <property type="entry name" value="TPR-like_helical_dom_sf"/>
</dbReference>